<organism evidence="1 2">
    <name type="scientific">Ahniella affigens</name>
    <dbReference type="NCBI Taxonomy" id="2021234"/>
    <lineage>
        <taxon>Bacteria</taxon>
        <taxon>Pseudomonadati</taxon>
        <taxon>Pseudomonadota</taxon>
        <taxon>Gammaproteobacteria</taxon>
        <taxon>Lysobacterales</taxon>
        <taxon>Rhodanobacteraceae</taxon>
        <taxon>Ahniella</taxon>
    </lineage>
</organism>
<keyword evidence="2" id="KW-1185">Reference proteome</keyword>
<sequence>MKRFAVYLPEWTHERWVWLLDFTLAGLSFEHSFDLIIGEAVQAMLDCGSPDATRVQKQIAALQHHGLNAIHVQAHDQTMDGYTHVFRF</sequence>
<proteinExistence type="predicted"/>
<accession>A0A2P1PSH7</accession>
<dbReference type="Proteomes" id="UP000241074">
    <property type="component" value="Chromosome"/>
</dbReference>
<gene>
    <name evidence="1" type="ORF">C7S18_11505</name>
</gene>
<name>A0A2P1PSH7_9GAMM</name>
<dbReference type="RefSeq" id="WP_106891706.1">
    <property type="nucleotide sequence ID" value="NZ_CP027860.1"/>
</dbReference>
<reference evidence="1 2" key="1">
    <citation type="submission" date="2018-03" db="EMBL/GenBank/DDBJ databases">
        <title>Ahniella affigens gen. nov., sp. nov., a gammaproteobacterium isolated from sandy soil near a stream.</title>
        <authorList>
            <person name="Ko Y."/>
            <person name="Kim J.-H."/>
        </authorList>
    </citation>
    <scope>NUCLEOTIDE SEQUENCE [LARGE SCALE GENOMIC DNA]</scope>
    <source>
        <strain evidence="1 2">D13</strain>
    </source>
</reference>
<evidence type="ECO:0000313" key="2">
    <source>
        <dbReference type="Proteomes" id="UP000241074"/>
    </source>
</evidence>
<dbReference type="AlphaFoldDB" id="A0A2P1PSH7"/>
<reference evidence="1 2" key="2">
    <citation type="submission" date="2018-03" db="EMBL/GenBank/DDBJ databases">
        <authorList>
            <person name="Keele B.F."/>
        </authorList>
    </citation>
    <scope>NUCLEOTIDE SEQUENCE [LARGE SCALE GENOMIC DNA]</scope>
    <source>
        <strain evidence="1 2">D13</strain>
    </source>
</reference>
<protein>
    <submittedName>
        <fullName evidence="1">Uncharacterized protein</fullName>
    </submittedName>
</protein>
<evidence type="ECO:0000313" key="1">
    <source>
        <dbReference type="EMBL" id="AVP97785.1"/>
    </source>
</evidence>
<dbReference type="KEGG" id="xba:C7S18_11505"/>
<dbReference type="EMBL" id="CP027860">
    <property type="protein sequence ID" value="AVP97785.1"/>
    <property type="molecule type" value="Genomic_DNA"/>
</dbReference>